<dbReference type="RefSeq" id="WP_245304782.1">
    <property type="nucleotide sequence ID" value="NZ_FMAG01000004.1"/>
</dbReference>
<dbReference type="Proteomes" id="UP000199101">
    <property type="component" value="Unassembled WGS sequence"/>
</dbReference>
<dbReference type="EMBL" id="FMAG01000004">
    <property type="protein sequence ID" value="SCB33456.1"/>
    <property type="molecule type" value="Genomic_DNA"/>
</dbReference>
<evidence type="ECO:0000313" key="1">
    <source>
        <dbReference type="EMBL" id="SCB33456.1"/>
    </source>
</evidence>
<proteinExistence type="predicted"/>
<gene>
    <name evidence="1" type="ORF">GA0061103_4620</name>
</gene>
<protein>
    <submittedName>
        <fullName evidence="1">Uncharacterized protein</fullName>
    </submittedName>
</protein>
<name>A0A1C3W0K3_9HYPH</name>
<organism evidence="1 2">
    <name type="scientific">Rhizobium multihospitium</name>
    <dbReference type="NCBI Taxonomy" id="410764"/>
    <lineage>
        <taxon>Bacteria</taxon>
        <taxon>Pseudomonadati</taxon>
        <taxon>Pseudomonadota</taxon>
        <taxon>Alphaproteobacteria</taxon>
        <taxon>Hyphomicrobiales</taxon>
        <taxon>Rhizobiaceae</taxon>
        <taxon>Rhizobium/Agrobacterium group</taxon>
        <taxon>Rhizobium</taxon>
    </lineage>
</organism>
<evidence type="ECO:0000313" key="2">
    <source>
        <dbReference type="Proteomes" id="UP000199101"/>
    </source>
</evidence>
<keyword evidence="2" id="KW-1185">Reference proteome</keyword>
<reference evidence="2" key="1">
    <citation type="submission" date="2016-08" db="EMBL/GenBank/DDBJ databases">
        <authorList>
            <person name="Varghese N."/>
            <person name="Submissions Spin"/>
        </authorList>
    </citation>
    <scope>NUCLEOTIDE SEQUENCE [LARGE SCALE GENOMIC DNA]</scope>
    <source>
        <strain evidence="2">HAMBI 2975</strain>
    </source>
</reference>
<sequence length="83" mass="9594">MSAAEDPRLYLDADGLMLPIEPGDLALRDKYEALIREDYARCHPGDTLEWLKHRARFSKQDQGLLYDWMAVAARKARQMGWVS</sequence>
<accession>A0A1C3W0K3</accession>
<dbReference type="STRING" id="410764.GA0061103_4620"/>
<dbReference type="AlphaFoldDB" id="A0A1C3W0K3"/>